<comment type="caution">
    <text evidence="2">The sequence shown here is derived from an EMBL/GenBank/DDBJ whole genome shotgun (WGS) entry which is preliminary data.</text>
</comment>
<dbReference type="Proteomes" id="UP001500124">
    <property type="component" value="Unassembled WGS sequence"/>
</dbReference>
<evidence type="ECO:0000313" key="2">
    <source>
        <dbReference type="EMBL" id="GAA5071734.1"/>
    </source>
</evidence>
<organism evidence="2 3">
    <name type="scientific">Streptomyces similanensis</name>
    <dbReference type="NCBI Taxonomy" id="1274988"/>
    <lineage>
        <taxon>Bacteria</taxon>
        <taxon>Bacillati</taxon>
        <taxon>Actinomycetota</taxon>
        <taxon>Actinomycetes</taxon>
        <taxon>Kitasatosporales</taxon>
        <taxon>Streptomycetaceae</taxon>
        <taxon>Streptomyces</taxon>
    </lineage>
</organism>
<evidence type="ECO:0000256" key="1">
    <source>
        <dbReference type="SAM" id="MobiDB-lite"/>
    </source>
</evidence>
<gene>
    <name evidence="2" type="ORF">GCM10023336_57760</name>
</gene>
<keyword evidence="3" id="KW-1185">Reference proteome</keyword>
<accession>A0ABP9L5T6</accession>
<protein>
    <submittedName>
        <fullName evidence="2">Uncharacterized protein</fullName>
    </submittedName>
</protein>
<name>A0ABP9L5T6_9ACTN</name>
<feature type="region of interest" description="Disordered" evidence="1">
    <location>
        <begin position="1"/>
        <end position="64"/>
    </location>
</feature>
<sequence length="100" mass="10876">MRPSSGAAVGTRWSARRSARGVGVGGITKGSPDGQNHHTNGARREESARSPGGRVHGGRAPPLNWRCEPIVFRGMNEVWSKTLRARYRDMVARSPGRRGD</sequence>
<proteinExistence type="predicted"/>
<evidence type="ECO:0000313" key="3">
    <source>
        <dbReference type="Proteomes" id="UP001500124"/>
    </source>
</evidence>
<reference evidence="3" key="1">
    <citation type="journal article" date="2019" name="Int. J. Syst. Evol. Microbiol.">
        <title>The Global Catalogue of Microorganisms (GCM) 10K type strain sequencing project: providing services to taxonomists for standard genome sequencing and annotation.</title>
        <authorList>
            <consortium name="The Broad Institute Genomics Platform"/>
            <consortium name="The Broad Institute Genome Sequencing Center for Infectious Disease"/>
            <person name="Wu L."/>
            <person name="Ma J."/>
        </authorList>
    </citation>
    <scope>NUCLEOTIDE SEQUENCE [LARGE SCALE GENOMIC DNA]</scope>
    <source>
        <strain evidence="3">JCM 18410</strain>
    </source>
</reference>
<dbReference type="EMBL" id="BAABKC010000094">
    <property type="protein sequence ID" value="GAA5071734.1"/>
    <property type="molecule type" value="Genomic_DNA"/>
</dbReference>